<evidence type="ECO:0000313" key="4">
    <source>
        <dbReference type="Proteomes" id="UP000474757"/>
    </source>
</evidence>
<keyword evidence="1" id="KW-1133">Transmembrane helix</keyword>
<dbReference type="PROSITE" id="PS51724">
    <property type="entry name" value="SPOR"/>
    <property type="match status" value="1"/>
</dbReference>
<accession>A0A6B2JY72</accession>
<keyword evidence="1" id="KW-0812">Transmembrane</keyword>
<dbReference type="InterPro" id="IPR036680">
    <property type="entry name" value="SPOR-like_sf"/>
</dbReference>
<dbReference type="Gene3D" id="3.30.70.1070">
    <property type="entry name" value="Sporulation related repeat"/>
    <property type="match status" value="1"/>
</dbReference>
<proteinExistence type="predicted"/>
<sequence>MPGRGGVSPRAVVQLAGATLSLALVAGIGVWGYKVMLRDATGVPVVRAMSGPMREAPASPGGEVAPHMGLSVNEVAALGTAAPDSDALILAPQPLTLADEDLKHVMTAEADDTRGAVQKEEAETPILTSLSAEEGETLDAQGVIAMADAIAALAAAPEGAEEAGLPAEEVAAAAPEDDEITAGPDGAAVQVEEVEPGELQPVPDAEELPVVALVDPSVPGVARSLRPPSRPATVTAVAATPAAPAQTEDLQVAETPLPAGTVLVQLGAFASAELANDAWAAITSQFGELIGEREPVVQTAQAGGSTFYRLRMKGFDALGDARRFCSALAAEDAGCIPYLVD</sequence>
<dbReference type="InterPro" id="IPR007730">
    <property type="entry name" value="SPOR-like_dom"/>
</dbReference>
<protein>
    <submittedName>
        <fullName evidence="3">SPOR domain-containing protein</fullName>
    </submittedName>
</protein>
<organism evidence="3 4">
    <name type="scientific">Pseudoroseicyclus tamaricis</name>
    <dbReference type="NCBI Taxonomy" id="2705421"/>
    <lineage>
        <taxon>Bacteria</taxon>
        <taxon>Pseudomonadati</taxon>
        <taxon>Pseudomonadota</taxon>
        <taxon>Alphaproteobacteria</taxon>
        <taxon>Rhodobacterales</taxon>
        <taxon>Paracoccaceae</taxon>
        <taxon>Pseudoroseicyclus</taxon>
    </lineage>
</organism>
<keyword evidence="4" id="KW-1185">Reference proteome</keyword>
<dbReference type="Pfam" id="PF05036">
    <property type="entry name" value="SPOR"/>
    <property type="match status" value="1"/>
</dbReference>
<comment type="caution">
    <text evidence="3">The sequence shown here is derived from an EMBL/GenBank/DDBJ whole genome shotgun (WGS) entry which is preliminary data.</text>
</comment>
<feature type="domain" description="SPOR" evidence="2">
    <location>
        <begin position="256"/>
        <end position="341"/>
    </location>
</feature>
<gene>
    <name evidence="3" type="ORF">GZA08_11355</name>
</gene>
<evidence type="ECO:0000256" key="1">
    <source>
        <dbReference type="SAM" id="Phobius"/>
    </source>
</evidence>
<dbReference type="Proteomes" id="UP000474757">
    <property type="component" value="Unassembled WGS sequence"/>
</dbReference>
<feature type="transmembrane region" description="Helical" evidence="1">
    <location>
        <begin position="12"/>
        <end position="33"/>
    </location>
</feature>
<dbReference type="AlphaFoldDB" id="A0A6B2JY72"/>
<evidence type="ECO:0000259" key="2">
    <source>
        <dbReference type="PROSITE" id="PS51724"/>
    </source>
</evidence>
<dbReference type="GO" id="GO:0042834">
    <property type="term" value="F:peptidoglycan binding"/>
    <property type="evidence" value="ECO:0007669"/>
    <property type="project" value="InterPro"/>
</dbReference>
<reference evidence="3 4" key="1">
    <citation type="submission" date="2020-02" db="EMBL/GenBank/DDBJ databases">
        <title>Pseudoroseicyclus tamarix, sp. nov., isolated from offshore sediment of a Tamarix chinensis forest.</title>
        <authorList>
            <person name="Gai Y."/>
        </authorList>
    </citation>
    <scope>NUCLEOTIDE SEQUENCE [LARGE SCALE GENOMIC DNA]</scope>
    <source>
        <strain evidence="3 4">CLL3-39</strain>
    </source>
</reference>
<dbReference type="EMBL" id="JAAGAB010000002">
    <property type="protein sequence ID" value="NDV01559.1"/>
    <property type="molecule type" value="Genomic_DNA"/>
</dbReference>
<name>A0A6B2JY72_9RHOB</name>
<keyword evidence="1" id="KW-0472">Membrane</keyword>
<evidence type="ECO:0000313" key="3">
    <source>
        <dbReference type="EMBL" id="NDV01559.1"/>
    </source>
</evidence>